<protein>
    <submittedName>
        <fullName evidence="3">Uncharacterized protein</fullName>
    </submittedName>
</protein>
<gene>
    <name evidence="3" type="ORF">PG991_001096</name>
</gene>
<dbReference type="EMBL" id="JAQQWI010000002">
    <property type="protein sequence ID" value="KAK8037750.1"/>
    <property type="molecule type" value="Genomic_DNA"/>
</dbReference>
<feature type="transmembrane region" description="Helical" evidence="2">
    <location>
        <begin position="98"/>
        <end position="121"/>
    </location>
</feature>
<feature type="compositionally biased region" description="Gly residues" evidence="1">
    <location>
        <begin position="169"/>
        <end position="182"/>
    </location>
</feature>
<feature type="compositionally biased region" description="Polar residues" evidence="1">
    <location>
        <begin position="26"/>
        <end position="42"/>
    </location>
</feature>
<feature type="compositionally biased region" description="Polar residues" evidence="1">
    <location>
        <begin position="50"/>
        <end position="79"/>
    </location>
</feature>
<keyword evidence="4" id="KW-1185">Reference proteome</keyword>
<keyword evidence="2" id="KW-0812">Transmembrane</keyword>
<sequence>MQLTSEITSPSPFPEGTPDTLITAPAPSSTLTLPATGGSTPAPSLPALRSISTLPSSEQGGHHNPGSSSPTMAPTGSIESQDGGGGIDSPDSGLSTAAAAGIGVGSTVGGVLLLILVGWFVQRRKRLAPTASRAYDRPLKDDPAGEAAEAGGGGGIEMSSKHHHNKNGQEGGAVAGAGGGGMAVKAEDRI</sequence>
<feature type="region of interest" description="Disordered" evidence="1">
    <location>
        <begin position="135"/>
        <end position="190"/>
    </location>
</feature>
<evidence type="ECO:0000313" key="4">
    <source>
        <dbReference type="Proteomes" id="UP001396898"/>
    </source>
</evidence>
<accession>A0ABR1STU2</accession>
<reference evidence="3 4" key="1">
    <citation type="submission" date="2023-01" db="EMBL/GenBank/DDBJ databases">
        <title>Analysis of 21 Apiospora genomes using comparative genomics revels a genus with tremendous synthesis potential of carbohydrate active enzymes and secondary metabolites.</title>
        <authorList>
            <person name="Sorensen T."/>
        </authorList>
    </citation>
    <scope>NUCLEOTIDE SEQUENCE [LARGE SCALE GENOMIC DNA]</scope>
    <source>
        <strain evidence="3 4">CBS 20057</strain>
    </source>
</reference>
<evidence type="ECO:0000313" key="3">
    <source>
        <dbReference type="EMBL" id="KAK8037750.1"/>
    </source>
</evidence>
<feature type="region of interest" description="Disordered" evidence="1">
    <location>
        <begin position="1"/>
        <end position="92"/>
    </location>
</feature>
<keyword evidence="2" id="KW-0472">Membrane</keyword>
<keyword evidence="2" id="KW-1133">Transmembrane helix</keyword>
<organism evidence="3 4">
    <name type="scientific">Apiospora marii</name>
    <dbReference type="NCBI Taxonomy" id="335849"/>
    <lineage>
        <taxon>Eukaryota</taxon>
        <taxon>Fungi</taxon>
        <taxon>Dikarya</taxon>
        <taxon>Ascomycota</taxon>
        <taxon>Pezizomycotina</taxon>
        <taxon>Sordariomycetes</taxon>
        <taxon>Xylariomycetidae</taxon>
        <taxon>Amphisphaeriales</taxon>
        <taxon>Apiosporaceae</taxon>
        <taxon>Apiospora</taxon>
    </lineage>
</organism>
<proteinExistence type="predicted"/>
<name>A0ABR1STU2_9PEZI</name>
<dbReference type="Proteomes" id="UP001396898">
    <property type="component" value="Unassembled WGS sequence"/>
</dbReference>
<evidence type="ECO:0000256" key="2">
    <source>
        <dbReference type="SAM" id="Phobius"/>
    </source>
</evidence>
<comment type="caution">
    <text evidence="3">The sequence shown here is derived from an EMBL/GenBank/DDBJ whole genome shotgun (WGS) entry which is preliminary data.</text>
</comment>
<evidence type="ECO:0000256" key="1">
    <source>
        <dbReference type="SAM" id="MobiDB-lite"/>
    </source>
</evidence>
<feature type="compositionally biased region" description="Polar residues" evidence="1">
    <location>
        <begin position="1"/>
        <end position="10"/>
    </location>
</feature>